<dbReference type="Proteomes" id="UP000245207">
    <property type="component" value="Unassembled WGS sequence"/>
</dbReference>
<feature type="domain" description="START" evidence="14">
    <location>
        <begin position="178"/>
        <end position="408"/>
    </location>
</feature>
<sequence length="649" mass="71429">MEAFEGFNSTSQSSEGNGNHQAREEVPPNNVLDVTSSEEQDIHPDGASSSSRRGTYNRLTPDQIQELETCYTENPLPNMREKEAIGRKLNIDIGKVKFWFQNKRNKLKNQMKQHDHAVLKAENEKLRNDNMALQEELDRLRQLLGSSSSSSNSPLPQQMPSASDTEGRTNNLVESNDMPVQRNGYLELALSAMDELVKLGQANTLLWSRNREGGGETLCLNEYVRRFPPILGPKPLRFVSECSKATTMVSMSSLDIVEALLDANRWKDMFVGMIGSSTTTKVISSGTGGSRNGVLQLMKAEIQLISPLIPVRVVNFIRFSKQQSEGVWIVVDLSVDAGTDGHISRRLPSGCIIHDMKNGSSKVTWIEHTEYDESLVHNQYRWLISSGLGFGAPRWIWALSRHCECLKAISSSYANSNLPLSTRQSLKGLAQRMTSLFCDGVCLTGGQQRDLVADGLGQPRIMARKCISGLGEPKGIVMSASISVWIPTPHRRLFDLLLHKGLRRVWDVFHEIATSSFIHFPMGLDANCISVLKSDTSVDQNSMMLLQEAASDITGSLIVYAAVNYPTISMVMRGGDASSAALMPSGLYIVPGYSAPGGERGSMVTLGFLILEQRMTTTNLTVDMINTLNGTVSKTVLGIKDIVRSKQGG</sequence>
<dbReference type="GO" id="GO:0003677">
    <property type="term" value="F:DNA binding"/>
    <property type="evidence" value="ECO:0007669"/>
    <property type="project" value="UniProtKB-UniRule"/>
</dbReference>
<comment type="subcellular location">
    <subcellularLocation>
        <location evidence="1 9 10">Nucleus</location>
    </subcellularLocation>
</comment>
<dbReference type="InterPro" id="IPR042160">
    <property type="entry name" value="HD-Zip_IV"/>
</dbReference>
<dbReference type="SUPFAM" id="SSF46689">
    <property type="entry name" value="Homeodomain-like"/>
    <property type="match status" value="1"/>
</dbReference>
<evidence type="ECO:0000256" key="1">
    <source>
        <dbReference type="ARBA" id="ARBA00004123"/>
    </source>
</evidence>
<evidence type="ECO:0000256" key="2">
    <source>
        <dbReference type="ARBA" id="ARBA00006789"/>
    </source>
</evidence>
<dbReference type="InterPro" id="IPR002913">
    <property type="entry name" value="START_lipid-bd_dom"/>
</dbReference>
<feature type="domain" description="Homeobox" evidence="13">
    <location>
        <begin position="50"/>
        <end position="110"/>
    </location>
</feature>
<dbReference type="STRING" id="35608.A0A2U1Q7A7"/>
<evidence type="ECO:0000256" key="6">
    <source>
        <dbReference type="ARBA" id="ARBA00023155"/>
    </source>
</evidence>
<evidence type="ECO:0000256" key="9">
    <source>
        <dbReference type="PROSITE-ProRule" id="PRU00108"/>
    </source>
</evidence>
<evidence type="ECO:0000256" key="5">
    <source>
        <dbReference type="ARBA" id="ARBA00023125"/>
    </source>
</evidence>
<keyword evidence="5 9" id="KW-0238">DNA-binding</keyword>
<comment type="similarity">
    <text evidence="2">Belongs to the HD-ZIP homeobox family. Class IV subfamily.</text>
</comment>
<keyword evidence="3" id="KW-0805">Transcription regulation</keyword>
<evidence type="ECO:0000256" key="8">
    <source>
        <dbReference type="ARBA" id="ARBA00023242"/>
    </source>
</evidence>
<dbReference type="AlphaFoldDB" id="A0A2U1Q7A7"/>
<gene>
    <name evidence="15" type="ORF">CTI12_AA065550</name>
</gene>
<keyword evidence="4 11" id="KW-0175">Coiled coil</keyword>
<dbReference type="GO" id="GO:0008289">
    <property type="term" value="F:lipid binding"/>
    <property type="evidence" value="ECO:0007669"/>
    <property type="project" value="InterPro"/>
</dbReference>
<reference evidence="15 16" key="1">
    <citation type="journal article" date="2018" name="Mol. Plant">
        <title>The genome of Artemisia annua provides insight into the evolution of Asteraceae family and artemisinin biosynthesis.</title>
        <authorList>
            <person name="Shen Q."/>
            <person name="Zhang L."/>
            <person name="Liao Z."/>
            <person name="Wang S."/>
            <person name="Yan T."/>
            <person name="Shi P."/>
            <person name="Liu M."/>
            <person name="Fu X."/>
            <person name="Pan Q."/>
            <person name="Wang Y."/>
            <person name="Lv Z."/>
            <person name="Lu X."/>
            <person name="Zhang F."/>
            <person name="Jiang W."/>
            <person name="Ma Y."/>
            <person name="Chen M."/>
            <person name="Hao X."/>
            <person name="Li L."/>
            <person name="Tang Y."/>
            <person name="Lv G."/>
            <person name="Zhou Y."/>
            <person name="Sun X."/>
            <person name="Brodelius P.E."/>
            <person name="Rose J.K.C."/>
            <person name="Tang K."/>
        </authorList>
    </citation>
    <scope>NUCLEOTIDE SEQUENCE [LARGE SCALE GENOMIC DNA]</scope>
    <source>
        <strain evidence="16">cv. Huhao1</strain>
        <tissue evidence="15">Leaf</tissue>
    </source>
</reference>
<dbReference type="PROSITE" id="PS50848">
    <property type="entry name" value="START"/>
    <property type="match status" value="1"/>
</dbReference>
<protein>
    <submittedName>
        <fullName evidence="15">START domain, Homeodomain-like protein</fullName>
    </submittedName>
</protein>
<keyword evidence="6 9" id="KW-0371">Homeobox</keyword>
<name>A0A2U1Q7A7_ARTAN</name>
<evidence type="ECO:0000259" key="14">
    <source>
        <dbReference type="PROSITE" id="PS50848"/>
    </source>
</evidence>
<dbReference type="Gene3D" id="1.10.10.60">
    <property type="entry name" value="Homeodomain-like"/>
    <property type="match status" value="1"/>
</dbReference>
<keyword evidence="7" id="KW-0804">Transcription</keyword>
<evidence type="ECO:0000256" key="7">
    <source>
        <dbReference type="ARBA" id="ARBA00023163"/>
    </source>
</evidence>
<dbReference type="Pfam" id="PF00046">
    <property type="entry name" value="Homeodomain"/>
    <property type="match status" value="1"/>
</dbReference>
<dbReference type="InterPro" id="IPR057993">
    <property type="entry name" value="HD-Zip_IV_C"/>
</dbReference>
<feature type="region of interest" description="Disordered" evidence="12">
    <location>
        <begin position="1"/>
        <end position="64"/>
    </location>
</feature>
<keyword evidence="8 9" id="KW-0539">Nucleus</keyword>
<feature type="compositionally biased region" description="Polar residues" evidence="12">
    <location>
        <begin position="162"/>
        <end position="174"/>
    </location>
</feature>
<dbReference type="OrthoDB" id="6159439at2759"/>
<keyword evidence="16" id="KW-1185">Reference proteome</keyword>
<feature type="region of interest" description="Disordered" evidence="12">
    <location>
        <begin position="145"/>
        <end position="176"/>
    </location>
</feature>
<feature type="compositionally biased region" description="Low complexity" evidence="12">
    <location>
        <begin position="145"/>
        <end position="161"/>
    </location>
</feature>
<feature type="DNA-binding region" description="Homeobox" evidence="9">
    <location>
        <begin position="52"/>
        <end position="111"/>
    </location>
</feature>
<dbReference type="Pfam" id="PF25797">
    <property type="entry name" value="PDF2_C"/>
    <property type="match status" value="1"/>
</dbReference>
<evidence type="ECO:0000256" key="12">
    <source>
        <dbReference type="SAM" id="MobiDB-lite"/>
    </source>
</evidence>
<dbReference type="SMART" id="SM00389">
    <property type="entry name" value="HOX"/>
    <property type="match status" value="1"/>
</dbReference>
<dbReference type="InterPro" id="IPR001356">
    <property type="entry name" value="HD"/>
</dbReference>
<dbReference type="GO" id="GO:0005634">
    <property type="term" value="C:nucleus"/>
    <property type="evidence" value="ECO:0007669"/>
    <property type="project" value="UniProtKB-SubCell"/>
</dbReference>
<accession>A0A2U1Q7A7</accession>
<evidence type="ECO:0000313" key="15">
    <source>
        <dbReference type="EMBL" id="PWA93896.1"/>
    </source>
</evidence>
<feature type="compositionally biased region" description="Polar residues" evidence="12">
    <location>
        <begin position="47"/>
        <end position="63"/>
    </location>
</feature>
<evidence type="ECO:0000256" key="10">
    <source>
        <dbReference type="RuleBase" id="RU000682"/>
    </source>
</evidence>
<dbReference type="SMART" id="SM00234">
    <property type="entry name" value="START"/>
    <property type="match status" value="1"/>
</dbReference>
<evidence type="ECO:0000313" key="16">
    <source>
        <dbReference type="Proteomes" id="UP000245207"/>
    </source>
</evidence>
<evidence type="ECO:0000256" key="11">
    <source>
        <dbReference type="SAM" id="Coils"/>
    </source>
</evidence>
<feature type="compositionally biased region" description="Polar residues" evidence="12">
    <location>
        <begin position="7"/>
        <end position="20"/>
    </location>
</feature>
<dbReference type="Pfam" id="PF01852">
    <property type="entry name" value="START"/>
    <property type="match status" value="1"/>
</dbReference>
<dbReference type="PROSITE" id="PS50071">
    <property type="entry name" value="HOMEOBOX_2"/>
    <property type="match status" value="1"/>
</dbReference>
<dbReference type="EMBL" id="PKPP01000348">
    <property type="protein sequence ID" value="PWA93896.1"/>
    <property type="molecule type" value="Genomic_DNA"/>
</dbReference>
<evidence type="ECO:0000256" key="4">
    <source>
        <dbReference type="ARBA" id="ARBA00023054"/>
    </source>
</evidence>
<evidence type="ECO:0000256" key="3">
    <source>
        <dbReference type="ARBA" id="ARBA00023015"/>
    </source>
</evidence>
<feature type="coiled-coil region" evidence="11">
    <location>
        <begin position="104"/>
        <end position="143"/>
    </location>
</feature>
<dbReference type="CDD" id="cd00086">
    <property type="entry name" value="homeodomain"/>
    <property type="match status" value="1"/>
</dbReference>
<comment type="caution">
    <text evidence="15">The sequence shown here is derived from an EMBL/GenBank/DDBJ whole genome shotgun (WGS) entry which is preliminary data.</text>
</comment>
<organism evidence="15 16">
    <name type="scientific">Artemisia annua</name>
    <name type="common">Sweet wormwood</name>
    <dbReference type="NCBI Taxonomy" id="35608"/>
    <lineage>
        <taxon>Eukaryota</taxon>
        <taxon>Viridiplantae</taxon>
        <taxon>Streptophyta</taxon>
        <taxon>Embryophyta</taxon>
        <taxon>Tracheophyta</taxon>
        <taxon>Spermatophyta</taxon>
        <taxon>Magnoliopsida</taxon>
        <taxon>eudicotyledons</taxon>
        <taxon>Gunneridae</taxon>
        <taxon>Pentapetalae</taxon>
        <taxon>asterids</taxon>
        <taxon>campanulids</taxon>
        <taxon>Asterales</taxon>
        <taxon>Asteraceae</taxon>
        <taxon>Asteroideae</taxon>
        <taxon>Anthemideae</taxon>
        <taxon>Artemisiinae</taxon>
        <taxon>Artemisia</taxon>
    </lineage>
</organism>
<dbReference type="PANTHER" id="PTHR45654">
    <property type="entry name" value="HOMEOBOX-LEUCINE ZIPPER PROTEIN MERISTEM L1"/>
    <property type="match status" value="1"/>
</dbReference>
<proteinExistence type="inferred from homology"/>
<dbReference type="CDD" id="cd14686">
    <property type="entry name" value="bZIP"/>
    <property type="match status" value="1"/>
</dbReference>
<evidence type="ECO:0000259" key="13">
    <source>
        <dbReference type="PROSITE" id="PS50071"/>
    </source>
</evidence>
<dbReference type="CDD" id="cd08875">
    <property type="entry name" value="START_ArGLABRA2_like"/>
    <property type="match status" value="1"/>
</dbReference>
<dbReference type="InterPro" id="IPR009057">
    <property type="entry name" value="Homeodomain-like_sf"/>
</dbReference>
<dbReference type="PANTHER" id="PTHR45654:SF71">
    <property type="entry name" value="START DOMAIN, HOMEODOMAIN-LIKE PROTEIN-RELATED"/>
    <property type="match status" value="1"/>
</dbReference>
<dbReference type="SUPFAM" id="SSF55961">
    <property type="entry name" value="Bet v1-like"/>
    <property type="match status" value="1"/>
</dbReference>